<gene>
    <name evidence="2" type="ORF">G4Z16_00270</name>
</gene>
<dbReference type="InterPro" id="IPR050410">
    <property type="entry name" value="CCR4/nocturin_mRNA_transcr"/>
</dbReference>
<dbReference type="KEGG" id="sbat:G4Z16_00270"/>
<dbReference type="GO" id="GO:0000175">
    <property type="term" value="F:3'-5'-RNA exonuclease activity"/>
    <property type="evidence" value="ECO:0007669"/>
    <property type="project" value="TreeGrafter"/>
</dbReference>
<feature type="domain" description="Endonuclease/exonuclease/phosphatase" evidence="1">
    <location>
        <begin position="1"/>
        <end position="260"/>
    </location>
</feature>
<dbReference type="PANTHER" id="PTHR12121:SF36">
    <property type="entry name" value="ENDONUCLEASE_EXONUCLEASE_PHOSPHATASE DOMAIN-CONTAINING PROTEIN"/>
    <property type="match status" value="1"/>
</dbReference>
<evidence type="ECO:0000313" key="2">
    <source>
        <dbReference type="EMBL" id="QPP05080.1"/>
    </source>
</evidence>
<keyword evidence="2" id="KW-0269">Exonuclease</keyword>
<keyword evidence="2" id="KW-0378">Hydrolase</keyword>
<protein>
    <submittedName>
        <fullName evidence="2">Endonuclease/exonuclease/phosphatase family protein</fullName>
    </submittedName>
</protein>
<dbReference type="Pfam" id="PF03372">
    <property type="entry name" value="Exo_endo_phos"/>
    <property type="match status" value="1"/>
</dbReference>
<dbReference type="GO" id="GO:0004519">
    <property type="term" value="F:endonuclease activity"/>
    <property type="evidence" value="ECO:0007669"/>
    <property type="project" value="UniProtKB-KW"/>
</dbReference>
<accession>A0A7T1WRV2</accession>
<reference evidence="3" key="1">
    <citation type="submission" date="2020-02" db="EMBL/GenBank/DDBJ databases">
        <title>Streptomyces sp. ASO4wet.</title>
        <authorList>
            <person name="Risdian C."/>
            <person name="Landwehr W."/>
            <person name="Schupp P."/>
            <person name="Wink J."/>
        </authorList>
    </citation>
    <scope>NUCLEOTIDE SEQUENCE [LARGE SCALE GENOMIC DNA]</scope>
    <source>
        <strain evidence="3">ASO4wet</strain>
    </source>
</reference>
<dbReference type="InterPro" id="IPR005135">
    <property type="entry name" value="Endo/exonuclease/phosphatase"/>
</dbReference>
<keyword evidence="2" id="KW-0255">Endonuclease</keyword>
<dbReference type="Proteomes" id="UP000595046">
    <property type="component" value="Chromosome"/>
</dbReference>
<dbReference type="AlphaFoldDB" id="A0A7T1WRV2"/>
<dbReference type="Gene3D" id="3.60.10.10">
    <property type="entry name" value="Endonuclease/exonuclease/phosphatase"/>
    <property type="match status" value="1"/>
</dbReference>
<dbReference type="SUPFAM" id="SSF56219">
    <property type="entry name" value="DNase I-like"/>
    <property type="match status" value="1"/>
</dbReference>
<proteinExistence type="predicted"/>
<sequence>MTFNLRFADYDPAVPHSWPERRPAVAALLKEESPDLIGTQEGLHRQLRDIHEDMRQSGRRYDWIGLGREGGSRGEFMAVFYDAGRLDPLEYEHFWIAPDPHAVGQKWPGAGSPRMVTWVRFRDRTDGAEFYALNTHLDNVSAEARLEGARLLVQQMRRPGAPLPPFEPGLPCVVMGDFNVPPVLGDGGVHETLVKDGELTDSFTAAPAGRRGEDHHTWHNYAGMSSSGARIDWILTSPGVTTTSARISTFTHEGRYPSDHFPVLATLDLGGP</sequence>
<keyword evidence="3" id="KW-1185">Reference proteome</keyword>
<dbReference type="CDD" id="cd09083">
    <property type="entry name" value="EEP-1"/>
    <property type="match status" value="1"/>
</dbReference>
<evidence type="ECO:0000259" key="1">
    <source>
        <dbReference type="Pfam" id="PF03372"/>
    </source>
</evidence>
<evidence type="ECO:0000313" key="3">
    <source>
        <dbReference type="Proteomes" id="UP000595046"/>
    </source>
</evidence>
<keyword evidence="2" id="KW-0540">Nuclease</keyword>
<dbReference type="InterPro" id="IPR036691">
    <property type="entry name" value="Endo/exonu/phosph_ase_sf"/>
</dbReference>
<dbReference type="PANTHER" id="PTHR12121">
    <property type="entry name" value="CARBON CATABOLITE REPRESSOR PROTEIN 4"/>
    <property type="match status" value="1"/>
</dbReference>
<organism evidence="2 3">
    <name type="scientific">Streptomyces bathyalis</name>
    <dbReference type="NCBI Taxonomy" id="2710756"/>
    <lineage>
        <taxon>Bacteria</taxon>
        <taxon>Bacillati</taxon>
        <taxon>Actinomycetota</taxon>
        <taxon>Actinomycetes</taxon>
        <taxon>Kitasatosporales</taxon>
        <taxon>Streptomycetaceae</taxon>
        <taxon>Streptomyces</taxon>
    </lineage>
</organism>
<dbReference type="RefSeq" id="WP_197348577.1">
    <property type="nucleotide sequence ID" value="NZ_CP048882.1"/>
</dbReference>
<dbReference type="EMBL" id="CP048882">
    <property type="protein sequence ID" value="QPP05080.1"/>
    <property type="molecule type" value="Genomic_DNA"/>
</dbReference>
<name>A0A7T1WRV2_9ACTN</name>